<sequence length="236" mass="27086">MKLIRTTHKLHFYIDDYTLKVTPEQLSTLRERLKDFSMTPVPLFHFNPSDNTYESVCALASEDESLQISFPGNEFMVAYICEDTSEFLALTSRVIGYVCEIFSMEKGCQIEISQSLIFRSSEVHIANFYKVNAFTWGNNVTERKVLDNSKEDIVAITTIRKLPLNTPSYYSFVDANEQQGEVSHKDKLIILNVQSKTSSKKTSKRFIVNDCYGIYRELCDSNAELIGKFHSMCSCR</sequence>
<evidence type="ECO:0000313" key="2">
    <source>
        <dbReference type="Proteomes" id="UP000241426"/>
    </source>
</evidence>
<gene>
    <name evidence="1" type="ORF">C9J27_02895</name>
</gene>
<name>A0A2T3KMG3_9GAMM</name>
<proteinExistence type="predicted"/>
<evidence type="ECO:0008006" key="3">
    <source>
        <dbReference type="Google" id="ProtNLM"/>
    </source>
</evidence>
<dbReference type="Proteomes" id="UP000241426">
    <property type="component" value="Unassembled WGS sequence"/>
</dbReference>
<reference evidence="1 2" key="1">
    <citation type="submission" date="2018-01" db="EMBL/GenBank/DDBJ databases">
        <title>Whole genome sequencing of Histamine producing bacteria.</title>
        <authorList>
            <person name="Butler K."/>
        </authorList>
    </citation>
    <scope>NUCLEOTIDE SEQUENCE [LARGE SCALE GENOMIC DNA]</scope>
    <source>
        <strain evidence="1 2">FS-7.2</strain>
    </source>
</reference>
<dbReference type="AlphaFoldDB" id="A0A2T3KMG3"/>
<protein>
    <recommendedName>
        <fullName evidence="3">TIGR04255 family protein</fullName>
    </recommendedName>
</protein>
<accession>A0A2T3KMG3</accession>
<comment type="caution">
    <text evidence="1">The sequence shown here is derived from an EMBL/GenBank/DDBJ whole genome shotgun (WGS) entry which is preliminary data.</text>
</comment>
<organism evidence="1 2">
    <name type="scientific">Photobacterium kishitanii</name>
    <dbReference type="NCBI Taxonomy" id="318456"/>
    <lineage>
        <taxon>Bacteria</taxon>
        <taxon>Pseudomonadati</taxon>
        <taxon>Pseudomonadota</taxon>
        <taxon>Gammaproteobacteria</taxon>
        <taxon>Vibrionales</taxon>
        <taxon>Vibrionaceae</taxon>
        <taxon>Photobacterium</taxon>
    </lineage>
</organism>
<dbReference type="EMBL" id="PYNF01000002">
    <property type="protein sequence ID" value="PSV00989.1"/>
    <property type="molecule type" value="Genomic_DNA"/>
</dbReference>
<dbReference type="RefSeq" id="WP_107288717.1">
    <property type="nucleotide sequence ID" value="NZ_PYNF01000002.1"/>
</dbReference>
<evidence type="ECO:0000313" key="1">
    <source>
        <dbReference type="EMBL" id="PSV00989.1"/>
    </source>
</evidence>